<dbReference type="InterPro" id="IPR016160">
    <property type="entry name" value="Ald_DH_CS_CYS"/>
</dbReference>
<dbReference type="InterPro" id="IPR050740">
    <property type="entry name" value="Aldehyde_DH_Superfamily"/>
</dbReference>
<dbReference type="STRING" id="215250.A0A316YCC7"/>
<dbReference type="Pfam" id="PF00171">
    <property type="entry name" value="Aldedh"/>
    <property type="match status" value="1"/>
</dbReference>
<evidence type="ECO:0000256" key="2">
    <source>
        <dbReference type="ARBA" id="ARBA00009986"/>
    </source>
</evidence>
<dbReference type="GO" id="GO:0005737">
    <property type="term" value="C:cytoplasm"/>
    <property type="evidence" value="ECO:0007669"/>
    <property type="project" value="TreeGrafter"/>
</dbReference>
<keyword evidence="5 11" id="KW-0560">Oxidoreductase</keyword>
<dbReference type="Gene3D" id="3.40.605.10">
    <property type="entry name" value="Aldehyde Dehydrogenase, Chain A, domain 1"/>
    <property type="match status" value="1"/>
</dbReference>
<dbReference type="FunFam" id="3.40.309.10:FF:000004">
    <property type="entry name" value="Succinate-semialdehyde dehydrogenase I"/>
    <property type="match status" value="1"/>
</dbReference>
<dbReference type="OrthoDB" id="310895at2759"/>
<dbReference type="FunCoup" id="A0A316YCC7">
    <property type="interactions" value="146"/>
</dbReference>
<evidence type="ECO:0000256" key="11">
    <source>
        <dbReference type="RuleBase" id="RU003345"/>
    </source>
</evidence>
<dbReference type="PANTHER" id="PTHR43353">
    <property type="entry name" value="SUCCINATE-SEMIALDEHYDE DEHYDROGENASE, MITOCHONDRIAL"/>
    <property type="match status" value="1"/>
</dbReference>
<evidence type="ECO:0000259" key="12">
    <source>
        <dbReference type="Pfam" id="PF00171"/>
    </source>
</evidence>
<evidence type="ECO:0000256" key="9">
    <source>
        <dbReference type="ARBA" id="ARBA00067047"/>
    </source>
</evidence>
<reference evidence="13 14" key="1">
    <citation type="journal article" date="2018" name="Mol. Biol. Evol.">
        <title>Broad Genomic Sampling Reveals a Smut Pathogenic Ancestry of the Fungal Clade Ustilaginomycotina.</title>
        <authorList>
            <person name="Kijpornyongpan T."/>
            <person name="Mondo S.J."/>
            <person name="Barry K."/>
            <person name="Sandor L."/>
            <person name="Lee J."/>
            <person name="Lipzen A."/>
            <person name="Pangilinan J."/>
            <person name="LaButti K."/>
            <person name="Hainaut M."/>
            <person name="Henrissat B."/>
            <person name="Grigoriev I.V."/>
            <person name="Spatafora J.W."/>
            <person name="Aime M.C."/>
        </authorList>
    </citation>
    <scope>NUCLEOTIDE SEQUENCE [LARGE SCALE GENOMIC DNA]</scope>
    <source>
        <strain evidence="13 14">MCA 4198</strain>
    </source>
</reference>
<dbReference type="PROSITE" id="PS00687">
    <property type="entry name" value="ALDEHYDE_DEHYDR_GLU"/>
    <property type="match status" value="1"/>
</dbReference>
<organism evidence="13 14">
    <name type="scientific">Acaromyces ingoldii</name>
    <dbReference type="NCBI Taxonomy" id="215250"/>
    <lineage>
        <taxon>Eukaryota</taxon>
        <taxon>Fungi</taxon>
        <taxon>Dikarya</taxon>
        <taxon>Basidiomycota</taxon>
        <taxon>Ustilaginomycotina</taxon>
        <taxon>Exobasidiomycetes</taxon>
        <taxon>Exobasidiales</taxon>
        <taxon>Cryptobasidiaceae</taxon>
        <taxon>Acaromyces</taxon>
    </lineage>
</organism>
<dbReference type="GO" id="GO:0004777">
    <property type="term" value="F:succinate-semialdehyde dehydrogenase (NAD+) activity"/>
    <property type="evidence" value="ECO:0007669"/>
    <property type="project" value="UniProtKB-EC"/>
</dbReference>
<dbReference type="EMBL" id="KZ819642">
    <property type="protein sequence ID" value="PWN86889.1"/>
    <property type="molecule type" value="Genomic_DNA"/>
</dbReference>
<keyword evidence="14" id="KW-1185">Reference proteome</keyword>
<evidence type="ECO:0000256" key="7">
    <source>
        <dbReference type="ARBA" id="ARBA00050387"/>
    </source>
</evidence>
<protein>
    <recommendedName>
        <fullName evidence="4">Succinate-semialdehyde dehydrogenase, mitochondrial</fullName>
        <ecNumber evidence="9">1.2.1.16</ecNumber>
        <ecNumber evidence="3">1.2.1.24</ecNumber>
    </recommendedName>
    <alternativeName>
        <fullName evidence="6">NAD(+)-dependent succinic semialdehyde dehydrogenase</fullName>
    </alternativeName>
</protein>
<comment type="similarity">
    <text evidence="2 11">Belongs to the aldehyde dehydrogenase family.</text>
</comment>
<dbReference type="GO" id="GO:0009450">
    <property type="term" value="P:gamma-aminobutyric acid catabolic process"/>
    <property type="evidence" value="ECO:0007669"/>
    <property type="project" value="TreeGrafter"/>
</dbReference>
<dbReference type="InterPro" id="IPR016161">
    <property type="entry name" value="Ald_DH/histidinol_DH"/>
</dbReference>
<comment type="catalytic activity">
    <reaction evidence="8">
        <text>succinate semialdehyde + NAD(+) + H2O = succinate + NADH + 2 H(+)</text>
        <dbReference type="Rhea" id="RHEA:13217"/>
        <dbReference type="ChEBI" id="CHEBI:15377"/>
        <dbReference type="ChEBI" id="CHEBI:15378"/>
        <dbReference type="ChEBI" id="CHEBI:30031"/>
        <dbReference type="ChEBI" id="CHEBI:57540"/>
        <dbReference type="ChEBI" id="CHEBI:57706"/>
        <dbReference type="ChEBI" id="CHEBI:57945"/>
        <dbReference type="EC" id="1.2.1.16"/>
    </reaction>
</comment>
<dbReference type="CDD" id="cd07103">
    <property type="entry name" value="ALDH_F5_SSADH_GabD"/>
    <property type="match status" value="1"/>
</dbReference>
<dbReference type="InterPro" id="IPR015590">
    <property type="entry name" value="Aldehyde_DH_dom"/>
</dbReference>
<feature type="active site" evidence="10">
    <location>
        <position position="267"/>
    </location>
</feature>
<dbReference type="Proteomes" id="UP000245768">
    <property type="component" value="Unassembled WGS sequence"/>
</dbReference>
<dbReference type="InterPro" id="IPR029510">
    <property type="entry name" value="Ald_DH_CS_GLU"/>
</dbReference>
<dbReference type="RefSeq" id="XP_025374087.1">
    <property type="nucleotide sequence ID" value="XM_025522951.1"/>
</dbReference>
<dbReference type="GeneID" id="37044867"/>
<evidence type="ECO:0000313" key="14">
    <source>
        <dbReference type="Proteomes" id="UP000245768"/>
    </source>
</evidence>
<dbReference type="EC" id="1.2.1.16" evidence="9"/>
<evidence type="ECO:0000256" key="5">
    <source>
        <dbReference type="ARBA" id="ARBA00023002"/>
    </source>
</evidence>
<evidence type="ECO:0000256" key="3">
    <source>
        <dbReference type="ARBA" id="ARBA00013051"/>
    </source>
</evidence>
<dbReference type="FunFam" id="3.40.605.10:FF:000005">
    <property type="entry name" value="Succinate-semialdehyde dehydrogenase I"/>
    <property type="match status" value="1"/>
</dbReference>
<dbReference type="InParanoid" id="A0A316YCC7"/>
<evidence type="ECO:0000256" key="10">
    <source>
        <dbReference type="PROSITE-ProRule" id="PRU10007"/>
    </source>
</evidence>
<dbReference type="EC" id="1.2.1.24" evidence="3"/>
<dbReference type="AlphaFoldDB" id="A0A316YCC7"/>
<dbReference type="PROSITE" id="PS00070">
    <property type="entry name" value="ALDEHYDE_DEHYDR_CYS"/>
    <property type="match status" value="1"/>
</dbReference>
<dbReference type="SUPFAM" id="SSF53720">
    <property type="entry name" value="ALDH-like"/>
    <property type="match status" value="1"/>
</dbReference>
<sequence>MPSKTPFSTTLRDPSLLTSSALINGSWIKAGGGASFPVYNPATGELLAELPDLSRQQVAEAISAAKAAQPAWAARTAYERQACLYRLLAEMRRHADDLALILTLENGKPLAESKGEIHYGAGFVEWFAGEAVRTYGHNVPSALPGTRNNVIRQPIGVCGLITPWNFPNAMITRKMAPALAAGCAVVIKAPAETPLSALAMCVLCERAGIPAGVVNCVTVSKGEREAQCGLELCENPLVSKISFTGSTPVGRLLMRQSSSTLQKLSMELGGNAPFIVFEDADVDVAVQSLIASKFRASGQTCVCANRIYVHVSLYERFAQALARRVEELVVGDPLDPQTHLGPLINEAAVAKVARHIQDAVSRGARVLTGGKALHGTFFQPTVLVDVPAGAAVETEETFGPLVPLFSFDNEDAVVASANASDVGLAAYIFTTDVNRLHRVSERLEVGMVAVNTGVVSQPCIPFGGVKASGFGREGGRSGMDEYMSEKLVTIGNLR</sequence>
<evidence type="ECO:0000256" key="1">
    <source>
        <dbReference type="ARBA" id="ARBA00005176"/>
    </source>
</evidence>
<feature type="domain" description="Aldehyde dehydrogenase" evidence="12">
    <location>
        <begin position="27"/>
        <end position="488"/>
    </location>
</feature>
<evidence type="ECO:0000313" key="13">
    <source>
        <dbReference type="EMBL" id="PWN86889.1"/>
    </source>
</evidence>
<dbReference type="InterPro" id="IPR016162">
    <property type="entry name" value="Ald_DH_N"/>
</dbReference>
<comment type="catalytic activity">
    <reaction evidence="7">
        <text>succinate semialdehyde + NADP(+) + H2O = succinate + NADPH + 2 H(+)</text>
        <dbReference type="Rhea" id="RHEA:13213"/>
        <dbReference type="ChEBI" id="CHEBI:15377"/>
        <dbReference type="ChEBI" id="CHEBI:15378"/>
        <dbReference type="ChEBI" id="CHEBI:30031"/>
        <dbReference type="ChEBI" id="CHEBI:57706"/>
        <dbReference type="ChEBI" id="CHEBI:57783"/>
        <dbReference type="ChEBI" id="CHEBI:58349"/>
        <dbReference type="EC" id="1.2.1.16"/>
    </reaction>
</comment>
<evidence type="ECO:0000256" key="6">
    <source>
        <dbReference type="ARBA" id="ARBA00030806"/>
    </source>
</evidence>
<dbReference type="InterPro" id="IPR016163">
    <property type="entry name" value="Ald_DH_C"/>
</dbReference>
<proteinExistence type="inferred from homology"/>
<comment type="pathway">
    <text evidence="1">Amino-acid degradation; 4-aminobutanoate degradation.</text>
</comment>
<evidence type="ECO:0000256" key="4">
    <source>
        <dbReference type="ARBA" id="ARBA00019842"/>
    </source>
</evidence>
<evidence type="ECO:0000256" key="8">
    <source>
        <dbReference type="ARBA" id="ARBA00052698"/>
    </source>
</evidence>
<accession>A0A316YCC7</accession>
<dbReference type="PANTHER" id="PTHR43353:SF5">
    <property type="entry name" value="SUCCINATE-SEMIALDEHYDE DEHYDROGENASE, MITOCHONDRIAL"/>
    <property type="match status" value="1"/>
</dbReference>
<gene>
    <name evidence="13" type="ORF">FA10DRAFT_269976</name>
</gene>
<dbReference type="Gene3D" id="3.40.309.10">
    <property type="entry name" value="Aldehyde Dehydrogenase, Chain A, domain 2"/>
    <property type="match status" value="1"/>
</dbReference>
<name>A0A316YCC7_9BASI</name>